<dbReference type="SUPFAM" id="SSF51126">
    <property type="entry name" value="Pectin lyase-like"/>
    <property type="match status" value="3"/>
</dbReference>
<protein>
    <recommendedName>
        <fullName evidence="13">T9SS type A sorting domain-containing protein</fullName>
    </recommendedName>
</protein>
<sequence>MSLRNLLFALTISLFSLPAFATVVFVDSSQAGGNQNGNSWATAFSNFQSGINAANAGDSVWVAKGTYLPDSASYFVMKEGVKIFGGFLNTNTAFTQRNFQSNITRLKANYGSIIRNDQNGLTNAAMIDGFTITGAHIVRSYAYSGAAMYNAGVSPTISNCIFSDNSLTLAPFVTQAILKGGGMYNYRSNPVINHCTFSNNSVEGYLGYTIDQVSGGGGICNDESSPTISNCTFSNNNTVVSGTGTNSGSGGSGGGICNISFTISHPSAPVITDCSFSNNKAYFGGGIYTYSYGTLSMVMSNCTFTSNTGYGGGGGMMNEQGEPAISDCTFTNNLSKNAGGGGMSNWGSDATVTNCSFTGNSSTTNSFGNSDQKIGGGGMMNYGCTPTISNCVFTANTSFKSSADYGGGGGMYNSQANATVTGCTFTNNTGSGSYLFNGGAGFVGGGGMYNYSSSPNVSQCIFTGNKGNEVTGGSDRGGGGAVYNANGFAHFTQCTFSNNTGYGNNKKGGGGAIYSYNGGLILSECDFNNNIAGNTGNGGAIYTDFQNYFDFDSCSFSGNTAAGASGGVMYNFNLYSTSQNSSIENCNFKTNTAKTGGVIYNYSSSYIDISNCIFAQNKADSVGAAIFNWNSRPRIVNCSMLRNKANLNGSGMYNASGSTPQISNTILWGNFSGIYNDGTSSANVAYSLVQGLPADAVAHNLDGTANPLFVDTSGAGNYQLQSASPCINTGNNDSIPSYITTDLAGNGRIYANIVDMGALEYTILQPVVNLGNDTSFCVGGSITLQADYYSGTTYTWSTGASSQSITVNASGIYFVTLTNTAGTATDTIEVTVNPLPIVNLGNDAVIAAGASITLDAGNSGSAYLWSTGATTQTITVNTPGAYSVAVTNSNGCSATDAITLTPGPDGINDVNKIANTFTIAPNPAKEMVHINISDMKLLRTKAILTDAYGRMVKEIMMDRKSQELPLTGLVNGIYILKMQNGQAAKIVKE</sequence>
<keyword evidence="4" id="KW-0964">Secreted</keyword>
<keyword evidence="7" id="KW-0998">Cell outer membrane</keyword>
<dbReference type="InterPro" id="IPR059226">
    <property type="entry name" value="Choice_anch_Q_dom"/>
</dbReference>
<evidence type="ECO:0000313" key="12">
    <source>
        <dbReference type="Proteomes" id="UP000323632"/>
    </source>
</evidence>
<feature type="chain" id="PRO_5024342303" description="T9SS type A sorting domain-containing protein" evidence="8">
    <location>
        <begin position="22"/>
        <end position="989"/>
    </location>
</feature>
<evidence type="ECO:0000259" key="9">
    <source>
        <dbReference type="Pfam" id="PF13229"/>
    </source>
</evidence>
<comment type="subcellular location">
    <subcellularLocation>
        <location evidence="1">Cell envelope</location>
    </subcellularLocation>
    <subcellularLocation>
        <location evidence="2">Cell outer membrane</location>
    </subcellularLocation>
    <subcellularLocation>
        <location evidence="3">Secreted</location>
    </subcellularLocation>
</comment>
<dbReference type="InterPro" id="IPR006626">
    <property type="entry name" value="PbH1"/>
</dbReference>
<dbReference type="EMBL" id="VWSH01000001">
    <property type="protein sequence ID" value="KAA5537070.1"/>
    <property type="molecule type" value="Genomic_DNA"/>
</dbReference>
<dbReference type="InterPro" id="IPR039448">
    <property type="entry name" value="Beta_helix"/>
</dbReference>
<evidence type="ECO:0000259" key="10">
    <source>
        <dbReference type="Pfam" id="PF18962"/>
    </source>
</evidence>
<dbReference type="Pfam" id="PF02415">
    <property type="entry name" value="Chlam_PMP"/>
    <property type="match status" value="2"/>
</dbReference>
<dbReference type="PANTHER" id="PTHR11319:SF35">
    <property type="entry name" value="OUTER MEMBRANE PROTEIN PMPC-RELATED"/>
    <property type="match status" value="1"/>
</dbReference>
<feature type="domain" description="Right handed beta helix" evidence="9">
    <location>
        <begin position="127"/>
        <end position="311"/>
    </location>
</feature>
<evidence type="ECO:0000256" key="5">
    <source>
        <dbReference type="ARBA" id="ARBA00022729"/>
    </source>
</evidence>
<dbReference type="NCBIfam" id="NF041518">
    <property type="entry name" value="choice_anch_Q"/>
    <property type="match status" value="1"/>
</dbReference>
<dbReference type="Gene3D" id="2.160.20.10">
    <property type="entry name" value="Single-stranded right-handed beta-helix, Pectin lyase-like"/>
    <property type="match status" value="2"/>
</dbReference>
<dbReference type="InterPro" id="IPR012334">
    <property type="entry name" value="Pectin_lyas_fold"/>
</dbReference>
<organism evidence="11 12">
    <name type="scientific">Taibaiella lutea</name>
    <dbReference type="NCBI Taxonomy" id="2608001"/>
    <lineage>
        <taxon>Bacteria</taxon>
        <taxon>Pseudomonadati</taxon>
        <taxon>Bacteroidota</taxon>
        <taxon>Chitinophagia</taxon>
        <taxon>Chitinophagales</taxon>
        <taxon>Chitinophagaceae</taxon>
        <taxon>Taibaiella</taxon>
    </lineage>
</organism>
<evidence type="ECO:0000256" key="3">
    <source>
        <dbReference type="ARBA" id="ARBA00004613"/>
    </source>
</evidence>
<dbReference type="InterPro" id="IPR011050">
    <property type="entry name" value="Pectin_lyase_fold/virulence"/>
</dbReference>
<evidence type="ECO:0000313" key="11">
    <source>
        <dbReference type="EMBL" id="KAA5537070.1"/>
    </source>
</evidence>
<dbReference type="GO" id="GO:0005576">
    <property type="term" value="C:extracellular region"/>
    <property type="evidence" value="ECO:0007669"/>
    <property type="project" value="UniProtKB-SubCell"/>
</dbReference>
<evidence type="ECO:0000256" key="2">
    <source>
        <dbReference type="ARBA" id="ARBA00004442"/>
    </source>
</evidence>
<proteinExistence type="predicted"/>
<evidence type="ECO:0000256" key="1">
    <source>
        <dbReference type="ARBA" id="ARBA00004196"/>
    </source>
</evidence>
<dbReference type="Pfam" id="PF18962">
    <property type="entry name" value="Por_Secre_tail"/>
    <property type="match status" value="1"/>
</dbReference>
<reference evidence="11 12" key="1">
    <citation type="submission" date="2019-09" db="EMBL/GenBank/DDBJ databases">
        <title>Genome sequence and assembly of Taibaiella sp.</title>
        <authorList>
            <person name="Chhetri G."/>
        </authorList>
    </citation>
    <scope>NUCLEOTIDE SEQUENCE [LARGE SCALE GENOMIC DNA]</scope>
    <source>
        <strain evidence="11 12">KVB11</strain>
    </source>
</reference>
<feature type="signal peptide" evidence="8">
    <location>
        <begin position="1"/>
        <end position="21"/>
    </location>
</feature>
<feature type="domain" description="Secretion system C-terminal sorting" evidence="10">
    <location>
        <begin position="920"/>
        <end position="986"/>
    </location>
</feature>
<dbReference type="RefSeq" id="WP_150031646.1">
    <property type="nucleotide sequence ID" value="NZ_VWSH01000001.1"/>
</dbReference>
<keyword evidence="12" id="KW-1185">Reference proteome</keyword>
<evidence type="ECO:0000256" key="8">
    <source>
        <dbReference type="SAM" id="SignalP"/>
    </source>
</evidence>
<dbReference type="PANTHER" id="PTHR11319">
    <property type="entry name" value="G PROTEIN-COUPLED RECEPTOR-RELATED"/>
    <property type="match status" value="1"/>
</dbReference>
<evidence type="ECO:0000256" key="4">
    <source>
        <dbReference type="ARBA" id="ARBA00022525"/>
    </source>
</evidence>
<accession>A0A5M6CRQ9</accession>
<dbReference type="AlphaFoldDB" id="A0A5M6CRQ9"/>
<gene>
    <name evidence="11" type="ORF">F0919_05185</name>
</gene>
<comment type="caution">
    <text evidence="11">The sequence shown here is derived from an EMBL/GenBank/DDBJ whole genome shotgun (WGS) entry which is preliminary data.</text>
</comment>
<name>A0A5M6CRQ9_9BACT</name>
<evidence type="ECO:0000256" key="6">
    <source>
        <dbReference type="ARBA" id="ARBA00023136"/>
    </source>
</evidence>
<evidence type="ECO:0008006" key="13">
    <source>
        <dbReference type="Google" id="ProtNLM"/>
    </source>
</evidence>
<keyword evidence="5 8" id="KW-0732">Signal</keyword>
<dbReference type="SMART" id="SM00710">
    <property type="entry name" value="PbH1"/>
    <property type="match status" value="12"/>
</dbReference>
<dbReference type="Pfam" id="PF13229">
    <property type="entry name" value="Beta_helix"/>
    <property type="match status" value="1"/>
</dbReference>
<dbReference type="InterPro" id="IPR003368">
    <property type="entry name" value="POMP_repeat"/>
</dbReference>
<keyword evidence="6" id="KW-0472">Membrane</keyword>
<dbReference type="InterPro" id="IPR026444">
    <property type="entry name" value="Secre_tail"/>
</dbReference>
<dbReference type="GO" id="GO:0009279">
    <property type="term" value="C:cell outer membrane"/>
    <property type="evidence" value="ECO:0007669"/>
    <property type="project" value="UniProtKB-SubCell"/>
</dbReference>
<dbReference type="Proteomes" id="UP000323632">
    <property type="component" value="Unassembled WGS sequence"/>
</dbReference>
<evidence type="ECO:0000256" key="7">
    <source>
        <dbReference type="ARBA" id="ARBA00023237"/>
    </source>
</evidence>